<dbReference type="Gene3D" id="3.30.310.110">
    <property type="entry name" value="XisI-like"/>
    <property type="match status" value="1"/>
</dbReference>
<proteinExistence type="predicted"/>
<dbReference type="AlphaFoldDB" id="A0A928Z7M9"/>
<dbReference type="Proteomes" id="UP000621799">
    <property type="component" value="Unassembled WGS sequence"/>
</dbReference>
<evidence type="ECO:0000313" key="2">
    <source>
        <dbReference type="Proteomes" id="UP000621799"/>
    </source>
</evidence>
<name>A0A928Z7M9_9CYAN</name>
<accession>A0A928Z7M9</accession>
<keyword evidence="2" id="KW-1185">Reference proteome</keyword>
<organism evidence="1 2">
    <name type="scientific">Zarconia navalis LEGE 11467</name>
    <dbReference type="NCBI Taxonomy" id="1828826"/>
    <lineage>
        <taxon>Bacteria</taxon>
        <taxon>Bacillati</taxon>
        <taxon>Cyanobacteriota</taxon>
        <taxon>Cyanophyceae</taxon>
        <taxon>Oscillatoriophycideae</taxon>
        <taxon>Oscillatoriales</taxon>
        <taxon>Oscillatoriales incertae sedis</taxon>
        <taxon>Zarconia</taxon>
        <taxon>Zarconia navalis</taxon>
    </lineage>
</organism>
<comment type="caution">
    <text evidence="1">The sequence shown here is derived from an EMBL/GenBank/DDBJ whole genome shotgun (WGS) entry which is preliminary data.</text>
</comment>
<dbReference type="SUPFAM" id="SSF143847">
    <property type="entry name" value="XisI-like"/>
    <property type="match status" value="1"/>
</dbReference>
<dbReference type="InterPro" id="IPR014968">
    <property type="entry name" value="XisI"/>
</dbReference>
<dbReference type="Pfam" id="PF08869">
    <property type="entry name" value="XisI"/>
    <property type="match status" value="1"/>
</dbReference>
<sequence>MDRLEQYRTEICTVFNQYLKDLPSKEQNETIAICDEKTDNYLLMNVGWNGYQRQHGIFFHLRIIEEKIHIEWNGTEEIVENLIEQGIPESAFIPAFRHPDFRAELAIV</sequence>
<dbReference type="InterPro" id="IPR035943">
    <property type="entry name" value="XisI-like_sf"/>
</dbReference>
<protein>
    <submittedName>
        <fullName evidence="1">XisI protein</fullName>
    </submittedName>
</protein>
<dbReference type="EMBL" id="JADEXN010000219">
    <property type="protein sequence ID" value="MBE9041602.1"/>
    <property type="molecule type" value="Genomic_DNA"/>
</dbReference>
<reference evidence="1" key="1">
    <citation type="submission" date="2020-10" db="EMBL/GenBank/DDBJ databases">
        <authorList>
            <person name="Castelo-Branco R."/>
            <person name="Eusebio N."/>
            <person name="Adriana R."/>
            <person name="Vieira A."/>
            <person name="Brugerolle De Fraissinette N."/>
            <person name="Rezende De Castro R."/>
            <person name="Schneider M.P."/>
            <person name="Vasconcelos V."/>
            <person name="Leao P.N."/>
        </authorList>
    </citation>
    <scope>NUCLEOTIDE SEQUENCE</scope>
    <source>
        <strain evidence="1">LEGE 11467</strain>
    </source>
</reference>
<gene>
    <name evidence="1" type="ORF">IQ235_12505</name>
</gene>
<dbReference type="RefSeq" id="WP_264321801.1">
    <property type="nucleotide sequence ID" value="NZ_JADEXN010000219.1"/>
</dbReference>
<evidence type="ECO:0000313" key="1">
    <source>
        <dbReference type="EMBL" id="MBE9041602.1"/>
    </source>
</evidence>